<organism evidence="2 3">
    <name type="scientific">Meganyctiphanes norvegica</name>
    <name type="common">Northern krill</name>
    <name type="synonym">Thysanopoda norvegica</name>
    <dbReference type="NCBI Taxonomy" id="48144"/>
    <lineage>
        <taxon>Eukaryota</taxon>
        <taxon>Metazoa</taxon>
        <taxon>Ecdysozoa</taxon>
        <taxon>Arthropoda</taxon>
        <taxon>Crustacea</taxon>
        <taxon>Multicrustacea</taxon>
        <taxon>Malacostraca</taxon>
        <taxon>Eumalacostraca</taxon>
        <taxon>Eucarida</taxon>
        <taxon>Euphausiacea</taxon>
        <taxon>Euphausiidae</taxon>
        <taxon>Meganyctiphanes</taxon>
    </lineage>
</organism>
<feature type="signal peptide" evidence="1">
    <location>
        <begin position="1"/>
        <end position="22"/>
    </location>
</feature>
<gene>
    <name evidence="2" type="ORF">MNOR_LOCUS11990</name>
</gene>
<sequence>MFVCRMLYGFGVVLVMVDVSNGAPQNLLEAEVDQEGENKNVVNNIWEFARVSGPISPHAQSSPLTAAVGGDATGGASSFSGLSPCENAIASCCGANNLGRRASCFEILGCEGAWFGDLCRTELQREVYREIALGFSVKK</sequence>
<comment type="caution">
    <text evidence="2">The sequence shown here is derived from an EMBL/GenBank/DDBJ whole genome shotgun (WGS) entry which is preliminary data.</text>
</comment>
<dbReference type="AlphaFoldDB" id="A0AAV2QEF0"/>
<protein>
    <submittedName>
        <fullName evidence="2">Uncharacterized protein</fullName>
    </submittedName>
</protein>
<feature type="chain" id="PRO_5043438745" evidence="1">
    <location>
        <begin position="23"/>
        <end position="139"/>
    </location>
</feature>
<evidence type="ECO:0000313" key="3">
    <source>
        <dbReference type="Proteomes" id="UP001497623"/>
    </source>
</evidence>
<evidence type="ECO:0000256" key="1">
    <source>
        <dbReference type="SAM" id="SignalP"/>
    </source>
</evidence>
<accession>A0AAV2QEF0</accession>
<evidence type="ECO:0000313" key="2">
    <source>
        <dbReference type="EMBL" id="CAL4082767.1"/>
    </source>
</evidence>
<reference evidence="2 3" key="1">
    <citation type="submission" date="2024-05" db="EMBL/GenBank/DDBJ databases">
        <authorList>
            <person name="Wallberg A."/>
        </authorList>
    </citation>
    <scope>NUCLEOTIDE SEQUENCE [LARGE SCALE GENOMIC DNA]</scope>
</reference>
<dbReference type="EMBL" id="CAXKWB010006427">
    <property type="protein sequence ID" value="CAL4082767.1"/>
    <property type="molecule type" value="Genomic_DNA"/>
</dbReference>
<name>A0AAV2QEF0_MEGNR</name>
<keyword evidence="1" id="KW-0732">Signal</keyword>
<keyword evidence="3" id="KW-1185">Reference proteome</keyword>
<dbReference type="Proteomes" id="UP001497623">
    <property type="component" value="Unassembled WGS sequence"/>
</dbReference>
<proteinExistence type="predicted"/>